<feature type="transmembrane region" description="Helical" evidence="9">
    <location>
        <begin position="84"/>
        <end position="105"/>
    </location>
</feature>
<evidence type="ECO:0000256" key="7">
    <source>
        <dbReference type="ARBA" id="ARBA00023136"/>
    </source>
</evidence>
<dbReference type="Pfam" id="PF02028">
    <property type="entry name" value="BCCT"/>
    <property type="match status" value="1"/>
</dbReference>
<evidence type="ECO:0000256" key="4">
    <source>
        <dbReference type="ARBA" id="ARBA00022475"/>
    </source>
</evidence>
<sequence>MVTEFKRTPARKPRRASTRRAGRIHPVLIPGIGVEKTGVAFPTNRLVFAMALVVTLAVFAWAALAPDNLNEVGTQMREWVTSNLGWMFTFMVLAIMIFMLVIAIGPTGGIKLGTDEEEPEYSRASWISMLFAAGLGIGLIFYGPMEPLTHFIDAPPASDAPSATVANILPAISQALFHQTLFTWAIYAVVGGAIAYATYRRGRLPLISALFEPIFPNGPHRVIGRVIDIFALLVTLFGTATSLGIGALQIQAGTQIVTGWDTAGNTFIIVSISVLTALFILSAVTGVKKGIRFLSNVNMGLVIFMALFVLVFGPTVFILDLMPSAFVDFVGRVPELFSVFPSQGGENAEFMTTWTTMYWAWWLSWSPFVGMFIAKISRGRTIREYVFVVIFAPGMISVAWYVIFGGAAISQVLNSLDLKIKDSGENVMFDLLGNLPASTILQVLTLVAILIFFVTAADSATVVMGSMSQNGRPVPTQGVSVVWGLALGLVALFLLLAGGQNALSGLQAVMVTCSVPFVVILLAAIVCWILDLRTDPLMIRSRYADRAVAKGVHRGIEKYGDDFVFETAAVGEDEGAGSEFESENPAYTQWYTSNIDSQGVPYGESHEPRADGRDGSAKG</sequence>
<evidence type="ECO:0000256" key="5">
    <source>
        <dbReference type="ARBA" id="ARBA00022692"/>
    </source>
</evidence>
<feature type="transmembrane region" description="Helical" evidence="9">
    <location>
        <begin position="267"/>
        <end position="287"/>
    </location>
</feature>
<evidence type="ECO:0000313" key="11">
    <source>
        <dbReference type="Proteomes" id="UP000028504"/>
    </source>
</evidence>
<gene>
    <name evidence="10" type="ORF">CATYP_07995</name>
</gene>
<evidence type="ECO:0000256" key="2">
    <source>
        <dbReference type="ARBA" id="ARBA00005658"/>
    </source>
</evidence>
<evidence type="ECO:0000256" key="8">
    <source>
        <dbReference type="SAM" id="MobiDB-lite"/>
    </source>
</evidence>
<organism evidence="10 11">
    <name type="scientific">Corynebacterium atypicum</name>
    <dbReference type="NCBI Taxonomy" id="191610"/>
    <lineage>
        <taxon>Bacteria</taxon>
        <taxon>Bacillati</taxon>
        <taxon>Actinomycetota</taxon>
        <taxon>Actinomycetes</taxon>
        <taxon>Mycobacteriales</taxon>
        <taxon>Corynebacteriaceae</taxon>
        <taxon>Corynebacterium</taxon>
    </lineage>
</organism>
<feature type="transmembrane region" description="Helical" evidence="9">
    <location>
        <begin position="299"/>
        <end position="319"/>
    </location>
</feature>
<keyword evidence="5 9" id="KW-0812">Transmembrane</keyword>
<accession>A0ABM5QNW8</accession>
<comment type="subcellular location">
    <subcellularLocation>
        <location evidence="1">Cell membrane</location>
        <topology evidence="1">Multi-pass membrane protein</topology>
    </subcellularLocation>
</comment>
<feature type="transmembrane region" description="Helical" evidence="9">
    <location>
        <begin position="386"/>
        <end position="409"/>
    </location>
</feature>
<feature type="transmembrane region" description="Helical" evidence="9">
    <location>
        <begin position="478"/>
        <end position="497"/>
    </location>
</feature>
<feature type="compositionally biased region" description="Basic and acidic residues" evidence="8">
    <location>
        <begin position="604"/>
        <end position="619"/>
    </location>
</feature>
<name>A0ABM5QNW8_9CORY</name>
<protein>
    <submittedName>
        <fullName evidence="10">Choline transporter</fullName>
    </submittedName>
</protein>
<feature type="transmembrane region" description="Helical" evidence="9">
    <location>
        <begin position="126"/>
        <end position="145"/>
    </location>
</feature>
<dbReference type="Proteomes" id="UP000028504">
    <property type="component" value="Chromosome"/>
</dbReference>
<feature type="transmembrane region" description="Helical" evidence="9">
    <location>
        <begin position="181"/>
        <end position="199"/>
    </location>
</feature>
<dbReference type="PANTHER" id="PTHR30047">
    <property type="entry name" value="HIGH-AFFINITY CHOLINE TRANSPORT PROTEIN-RELATED"/>
    <property type="match status" value="1"/>
</dbReference>
<proteinExistence type="inferred from homology"/>
<reference evidence="10 11" key="1">
    <citation type="submission" date="2014-07" db="EMBL/GenBank/DDBJ databases">
        <title>Complete genome sequence of Corynebacterium atypicum DSM 44849: identifiction of the mycolic acid biosynthesis genes.</title>
        <authorList>
            <person name="Tippelt A."/>
            <person name="Mollmann S."/>
            <person name="Albersmeier A."/>
            <person name="Jaenicke S."/>
            <person name="Ruckert C."/>
            <person name="Tauch A."/>
        </authorList>
    </citation>
    <scope>NUCLEOTIDE SEQUENCE [LARGE SCALE GENOMIC DNA]</scope>
    <source>
        <strain evidence="10 11">R2070</strain>
    </source>
</reference>
<keyword evidence="11" id="KW-1185">Reference proteome</keyword>
<evidence type="ECO:0000256" key="9">
    <source>
        <dbReference type="SAM" id="Phobius"/>
    </source>
</evidence>
<keyword evidence="7 9" id="KW-0472">Membrane</keyword>
<keyword evidence="6 9" id="KW-1133">Transmembrane helix</keyword>
<feature type="transmembrane region" description="Helical" evidence="9">
    <location>
        <begin position="435"/>
        <end position="457"/>
    </location>
</feature>
<evidence type="ECO:0000256" key="1">
    <source>
        <dbReference type="ARBA" id="ARBA00004651"/>
    </source>
</evidence>
<evidence type="ECO:0000256" key="3">
    <source>
        <dbReference type="ARBA" id="ARBA00022448"/>
    </source>
</evidence>
<feature type="region of interest" description="Disordered" evidence="8">
    <location>
        <begin position="595"/>
        <end position="619"/>
    </location>
</feature>
<keyword evidence="4" id="KW-1003">Cell membrane</keyword>
<comment type="similarity">
    <text evidence="2">Belongs to the BCCT transporter (TC 2.A.15) family.</text>
</comment>
<feature type="transmembrane region" description="Helical" evidence="9">
    <location>
        <begin position="356"/>
        <end position="374"/>
    </location>
</feature>
<keyword evidence="3" id="KW-0813">Transport</keyword>
<dbReference type="InterPro" id="IPR000060">
    <property type="entry name" value="BCCT_transptr"/>
</dbReference>
<dbReference type="EMBL" id="CP008944">
    <property type="protein sequence ID" value="AIG64533.1"/>
    <property type="molecule type" value="Genomic_DNA"/>
</dbReference>
<feature type="transmembrane region" description="Helical" evidence="9">
    <location>
        <begin position="46"/>
        <end position="64"/>
    </location>
</feature>
<feature type="transmembrane region" description="Helical" evidence="9">
    <location>
        <begin position="509"/>
        <end position="530"/>
    </location>
</feature>
<evidence type="ECO:0000313" key="10">
    <source>
        <dbReference type="EMBL" id="AIG64533.1"/>
    </source>
</evidence>
<evidence type="ECO:0000256" key="6">
    <source>
        <dbReference type="ARBA" id="ARBA00022989"/>
    </source>
</evidence>
<feature type="transmembrane region" description="Helical" evidence="9">
    <location>
        <begin position="226"/>
        <end position="247"/>
    </location>
</feature>
<dbReference type="PANTHER" id="PTHR30047:SF7">
    <property type="entry name" value="HIGH-AFFINITY CHOLINE TRANSPORT PROTEIN"/>
    <property type="match status" value="1"/>
</dbReference>